<feature type="binding site" evidence="5">
    <location>
        <position position="86"/>
    </location>
    <ligand>
        <name>Mg(2+)</name>
        <dbReference type="ChEBI" id="CHEBI:18420"/>
        <label>1</label>
        <note>catalytic</note>
    </ligand>
</feature>
<dbReference type="SUPFAM" id="SSF56655">
    <property type="entry name" value="Carbohydrate phosphatase"/>
    <property type="match status" value="1"/>
</dbReference>
<dbReference type="PATRIC" id="fig|471514.4.peg.4005"/>
<dbReference type="GO" id="GO:0006020">
    <property type="term" value="P:inositol metabolic process"/>
    <property type="evidence" value="ECO:0007669"/>
    <property type="project" value="TreeGrafter"/>
</dbReference>
<evidence type="ECO:0000313" key="7">
    <source>
        <dbReference type="Proteomes" id="UP000050482"/>
    </source>
</evidence>
<evidence type="ECO:0000256" key="1">
    <source>
        <dbReference type="ARBA" id="ARBA00001033"/>
    </source>
</evidence>
<dbReference type="Pfam" id="PF00459">
    <property type="entry name" value="Inositol_P"/>
    <property type="match status" value="1"/>
</dbReference>
<name>A0A0P9CZY3_9BACL</name>
<dbReference type="InterPro" id="IPR000760">
    <property type="entry name" value="Inositol_monophosphatase-like"/>
</dbReference>
<protein>
    <recommendedName>
        <fullName evidence="2">inositol-phosphate phosphatase</fullName>
        <ecNumber evidence="2">3.1.3.25</ecNumber>
    </recommendedName>
</protein>
<keyword evidence="3 5" id="KW-0479">Metal-binding</keyword>
<dbReference type="GO" id="GO:0007165">
    <property type="term" value="P:signal transduction"/>
    <property type="evidence" value="ECO:0007669"/>
    <property type="project" value="TreeGrafter"/>
</dbReference>
<dbReference type="PANTHER" id="PTHR20854">
    <property type="entry name" value="INOSITOL MONOPHOSPHATASE"/>
    <property type="match status" value="1"/>
</dbReference>
<gene>
    <name evidence="6" type="ORF">AN477_16100</name>
</gene>
<dbReference type="Gene3D" id="3.30.540.10">
    <property type="entry name" value="Fructose-1,6-Bisphosphatase, subunit A, domain 1"/>
    <property type="match status" value="1"/>
</dbReference>
<dbReference type="GO" id="GO:0046854">
    <property type="term" value="P:phosphatidylinositol phosphate biosynthetic process"/>
    <property type="evidence" value="ECO:0007669"/>
    <property type="project" value="InterPro"/>
</dbReference>
<dbReference type="CDD" id="cd01638">
    <property type="entry name" value="CysQ"/>
    <property type="match status" value="1"/>
</dbReference>
<feature type="binding site" evidence="5">
    <location>
        <position position="84"/>
    </location>
    <ligand>
        <name>Mg(2+)</name>
        <dbReference type="ChEBI" id="CHEBI:18420"/>
        <label>1</label>
        <note>catalytic</note>
    </ligand>
</feature>
<feature type="binding site" evidence="5">
    <location>
        <position position="87"/>
    </location>
    <ligand>
        <name>Mg(2+)</name>
        <dbReference type="ChEBI" id="CHEBI:18420"/>
        <label>1</label>
        <note>catalytic</note>
    </ligand>
</feature>
<reference evidence="6 7" key="1">
    <citation type="submission" date="2015-09" db="EMBL/GenBank/DDBJ databases">
        <title>Draft genome sequence of Alicyclobacillus ferrooxydans DSM 22381.</title>
        <authorList>
            <person name="Hemp J."/>
        </authorList>
    </citation>
    <scope>NUCLEOTIDE SEQUENCE [LARGE SCALE GENOMIC DNA]</scope>
    <source>
        <strain evidence="6 7">TC-34</strain>
    </source>
</reference>
<dbReference type="InterPro" id="IPR020550">
    <property type="entry name" value="Inositol_monophosphatase_CS"/>
</dbReference>
<dbReference type="Gene3D" id="3.40.190.80">
    <property type="match status" value="1"/>
</dbReference>
<keyword evidence="4 5" id="KW-0460">Magnesium</keyword>
<feature type="binding site" evidence="5">
    <location>
        <position position="212"/>
    </location>
    <ligand>
        <name>Mg(2+)</name>
        <dbReference type="ChEBI" id="CHEBI:18420"/>
        <label>1</label>
        <note>catalytic</note>
    </ligand>
</feature>
<comment type="cofactor">
    <cofactor evidence="5">
        <name>Mg(2+)</name>
        <dbReference type="ChEBI" id="CHEBI:18420"/>
    </cofactor>
</comment>
<dbReference type="EC" id="3.1.3.25" evidence="2"/>
<dbReference type="EMBL" id="LJCO01000070">
    <property type="protein sequence ID" value="KPV42727.1"/>
    <property type="molecule type" value="Genomic_DNA"/>
</dbReference>
<accession>A0A0P9CZY3</accession>
<sequence length="266" mass="28971">MDQTFLDTVAEITKQAGRIVEDIAQSGFETSFKTGDDPVTTADHAANTYLQSHLLELLPEAGWLSEETRDTEDRLTKQYVWIVDPIDGTREFVERIPHYAVSVALAKDGEVILGVVYNPAKDECFYALVGEGAWLNGSPITAEYKMGLRESSSEVPRLVALGSRSEIKRGEFQPFEGLLEVEAVGSIAYKLALVAAGRAHTTFSLVPKNEWDLAGGVAIIHAAGGRATDKTGKPFAFNQRDTLTNGSLAATHADYDEVLQLIQRVG</sequence>
<keyword evidence="7" id="KW-1185">Reference proteome</keyword>
<evidence type="ECO:0000256" key="3">
    <source>
        <dbReference type="ARBA" id="ARBA00022723"/>
    </source>
</evidence>
<dbReference type="GO" id="GO:0008934">
    <property type="term" value="F:inositol monophosphate 1-phosphatase activity"/>
    <property type="evidence" value="ECO:0007669"/>
    <property type="project" value="TreeGrafter"/>
</dbReference>
<organism evidence="6 7">
    <name type="scientific">Alicyclobacillus ferrooxydans</name>
    <dbReference type="NCBI Taxonomy" id="471514"/>
    <lineage>
        <taxon>Bacteria</taxon>
        <taxon>Bacillati</taxon>
        <taxon>Bacillota</taxon>
        <taxon>Bacilli</taxon>
        <taxon>Bacillales</taxon>
        <taxon>Alicyclobacillaceae</taxon>
        <taxon>Alicyclobacillus</taxon>
    </lineage>
</organism>
<dbReference type="OrthoDB" id="9772456at2"/>
<feature type="binding site" evidence="5">
    <location>
        <position position="66"/>
    </location>
    <ligand>
        <name>Mg(2+)</name>
        <dbReference type="ChEBI" id="CHEBI:18420"/>
        <label>1</label>
        <note>catalytic</note>
    </ligand>
</feature>
<dbReference type="PRINTS" id="PR00377">
    <property type="entry name" value="IMPHPHTASES"/>
</dbReference>
<dbReference type="Proteomes" id="UP000050482">
    <property type="component" value="Unassembled WGS sequence"/>
</dbReference>
<evidence type="ECO:0000256" key="2">
    <source>
        <dbReference type="ARBA" id="ARBA00013106"/>
    </source>
</evidence>
<proteinExistence type="predicted"/>
<dbReference type="PANTHER" id="PTHR20854:SF4">
    <property type="entry name" value="INOSITOL-1-MONOPHOSPHATASE-RELATED"/>
    <property type="match status" value="1"/>
</dbReference>
<dbReference type="GO" id="GO:0046872">
    <property type="term" value="F:metal ion binding"/>
    <property type="evidence" value="ECO:0007669"/>
    <property type="project" value="UniProtKB-KW"/>
</dbReference>
<dbReference type="AlphaFoldDB" id="A0A0P9CZY3"/>
<dbReference type="STRING" id="471514.AN477_16100"/>
<comment type="caution">
    <text evidence="6">The sequence shown here is derived from an EMBL/GenBank/DDBJ whole genome shotgun (WGS) entry which is preliminary data.</text>
</comment>
<evidence type="ECO:0000313" key="6">
    <source>
        <dbReference type="EMBL" id="KPV42727.1"/>
    </source>
</evidence>
<evidence type="ECO:0000256" key="5">
    <source>
        <dbReference type="PIRSR" id="PIRSR600760-2"/>
    </source>
</evidence>
<comment type="catalytic activity">
    <reaction evidence="1">
        <text>a myo-inositol phosphate + H2O = myo-inositol + phosphate</text>
        <dbReference type="Rhea" id="RHEA:24056"/>
        <dbReference type="ChEBI" id="CHEBI:15377"/>
        <dbReference type="ChEBI" id="CHEBI:17268"/>
        <dbReference type="ChEBI" id="CHEBI:43474"/>
        <dbReference type="ChEBI" id="CHEBI:84139"/>
        <dbReference type="EC" id="3.1.3.25"/>
    </reaction>
</comment>
<evidence type="ECO:0000256" key="4">
    <source>
        <dbReference type="ARBA" id="ARBA00022842"/>
    </source>
</evidence>
<dbReference type="PROSITE" id="PS00630">
    <property type="entry name" value="IMP_2"/>
    <property type="match status" value="1"/>
</dbReference>